<dbReference type="InterPro" id="IPR037062">
    <property type="entry name" value="Malic_N_dom_sf"/>
</dbReference>
<dbReference type="Pfam" id="PF00390">
    <property type="entry name" value="malic"/>
    <property type="match status" value="1"/>
</dbReference>
<keyword evidence="1" id="KW-0560">Oxidoreductase</keyword>
<protein>
    <submittedName>
        <fullName evidence="4">Malate oxidoreductase</fullName>
    </submittedName>
</protein>
<gene>
    <name evidence="4" type="ORF">B1A_02435</name>
</gene>
<dbReference type="SMART" id="SM00919">
    <property type="entry name" value="Malic_M"/>
    <property type="match status" value="1"/>
</dbReference>
<dbReference type="GO" id="GO:0016616">
    <property type="term" value="F:oxidoreductase activity, acting on the CH-OH group of donors, NAD or NADP as acceptor"/>
    <property type="evidence" value="ECO:0007669"/>
    <property type="project" value="InterPro"/>
</dbReference>
<feature type="domain" description="Malic enzyme N-terminal" evidence="3">
    <location>
        <begin position="22"/>
        <end position="155"/>
    </location>
</feature>
<dbReference type="InterPro" id="IPR036291">
    <property type="entry name" value="NAD(P)-bd_dom_sf"/>
</dbReference>
<organism evidence="4">
    <name type="scientific">mine drainage metagenome</name>
    <dbReference type="NCBI Taxonomy" id="410659"/>
    <lineage>
        <taxon>unclassified sequences</taxon>
        <taxon>metagenomes</taxon>
        <taxon>ecological metagenomes</taxon>
    </lineage>
</organism>
<dbReference type="AlphaFoldDB" id="T1BYB3"/>
<dbReference type="SUPFAM" id="SSF51735">
    <property type="entry name" value="NAD(P)-binding Rossmann-fold domains"/>
    <property type="match status" value="1"/>
</dbReference>
<dbReference type="InterPro" id="IPR012302">
    <property type="entry name" value="Malic_NAD-bd"/>
</dbReference>
<dbReference type="Pfam" id="PF03949">
    <property type="entry name" value="Malic_M"/>
    <property type="match status" value="1"/>
</dbReference>
<dbReference type="InterPro" id="IPR051674">
    <property type="entry name" value="Malate_Decarboxylase"/>
</dbReference>
<dbReference type="PANTHER" id="PTHR43237:SF4">
    <property type="entry name" value="NADP-DEPENDENT MALIC ENZYME"/>
    <property type="match status" value="1"/>
</dbReference>
<dbReference type="InterPro" id="IPR046346">
    <property type="entry name" value="Aminoacid_DH-like_N_sf"/>
</dbReference>
<proteinExistence type="predicted"/>
<evidence type="ECO:0000313" key="4">
    <source>
        <dbReference type="EMBL" id="EQD78086.1"/>
    </source>
</evidence>
<dbReference type="GO" id="GO:0004470">
    <property type="term" value="F:malic enzyme activity"/>
    <property type="evidence" value="ECO:0007669"/>
    <property type="project" value="InterPro"/>
</dbReference>
<reference evidence="4" key="1">
    <citation type="submission" date="2013-08" db="EMBL/GenBank/DDBJ databases">
        <authorList>
            <person name="Mendez C."/>
            <person name="Richter M."/>
            <person name="Ferrer M."/>
            <person name="Sanchez J."/>
        </authorList>
    </citation>
    <scope>NUCLEOTIDE SEQUENCE</scope>
</reference>
<comment type="caution">
    <text evidence="4">The sequence shown here is derived from an EMBL/GenBank/DDBJ whole genome shotgun (WGS) entry which is preliminary data.</text>
</comment>
<dbReference type="PANTHER" id="PTHR43237">
    <property type="entry name" value="NADP-DEPENDENT MALIC ENZYME"/>
    <property type="match status" value="1"/>
</dbReference>
<name>T1BYB3_9ZZZZ</name>
<dbReference type="InterPro" id="IPR012301">
    <property type="entry name" value="Malic_N_dom"/>
</dbReference>
<sequence length="442" mass="48960">MQDEERTQRFNDLAVKFSNYYKGKIMVMPKVPIKSLTDFSYWYTPGIAEVSRRISKNPDLSFEMTGRWNSIAILTDGTRVLGIGNVGPEAAMPVMEGKSMIFNFLGGVNAIPIPIRTSSKEEFITVAKALEPSFGGFNLEDIESPKCFYVLNELQKELDIPAWHDDQLGTACIILAGIINSLRLSGKKIEDSRVVFIGSGAANIAAANLLINAGFKSGNLILVDSKGILEPERVDVDSLMINNPWKYELALHTNVDRIKGGIKESMKSADIVVSAAKSDPNTIRPQWITEMNDYPVIFALANPVPEIWPHVAKEGGAKIVATGRGDFPNQINNSLVFPGVFRGILDSRSKGVNFSIMVKASYEIANFVTDLHEDNIVPKMTDWDLFPKVASAVAKASSDEGLARKTGNKEMFYDIAKEIIDENRKIYFSLMNDKLIKELPEE</sequence>
<accession>T1BYB3</accession>
<dbReference type="Gene3D" id="3.40.50.10380">
    <property type="entry name" value="Malic enzyme, N-terminal domain"/>
    <property type="match status" value="1"/>
</dbReference>
<evidence type="ECO:0000256" key="1">
    <source>
        <dbReference type="ARBA" id="ARBA00023002"/>
    </source>
</evidence>
<dbReference type="Gene3D" id="3.40.50.720">
    <property type="entry name" value="NAD(P)-binding Rossmann-like Domain"/>
    <property type="match status" value="1"/>
</dbReference>
<evidence type="ECO:0000259" key="3">
    <source>
        <dbReference type="SMART" id="SM01274"/>
    </source>
</evidence>
<dbReference type="InterPro" id="IPR045213">
    <property type="entry name" value="Malic_NAD-bd_bact_type"/>
</dbReference>
<feature type="domain" description="Malic enzyme NAD-binding" evidence="2">
    <location>
        <begin position="167"/>
        <end position="398"/>
    </location>
</feature>
<evidence type="ECO:0000259" key="2">
    <source>
        <dbReference type="SMART" id="SM00919"/>
    </source>
</evidence>
<dbReference type="EMBL" id="AUZX01001811">
    <property type="protein sequence ID" value="EQD78086.1"/>
    <property type="molecule type" value="Genomic_DNA"/>
</dbReference>
<reference evidence="4" key="2">
    <citation type="journal article" date="2014" name="ISME J.">
        <title>Microbial stratification in low pH oxic and suboxic macroscopic growths along an acid mine drainage.</title>
        <authorList>
            <person name="Mendez-Garcia C."/>
            <person name="Mesa V."/>
            <person name="Sprenger R.R."/>
            <person name="Richter M."/>
            <person name="Diez M.S."/>
            <person name="Solano J."/>
            <person name="Bargiela R."/>
            <person name="Golyshina O.V."/>
            <person name="Manteca A."/>
            <person name="Ramos J.L."/>
            <person name="Gallego J.R."/>
            <person name="Llorente I."/>
            <person name="Martins Dos Santos V.A."/>
            <person name="Jensen O.N."/>
            <person name="Pelaez A.I."/>
            <person name="Sanchez J."/>
            <person name="Ferrer M."/>
        </authorList>
    </citation>
    <scope>NUCLEOTIDE SEQUENCE</scope>
</reference>
<dbReference type="CDD" id="cd05311">
    <property type="entry name" value="NAD_bind_2_malic_enz"/>
    <property type="match status" value="1"/>
</dbReference>
<dbReference type="SMART" id="SM01274">
    <property type="entry name" value="malic"/>
    <property type="match status" value="1"/>
</dbReference>
<dbReference type="GO" id="GO:0051287">
    <property type="term" value="F:NAD binding"/>
    <property type="evidence" value="ECO:0007669"/>
    <property type="project" value="InterPro"/>
</dbReference>
<dbReference type="SUPFAM" id="SSF53223">
    <property type="entry name" value="Aminoacid dehydrogenase-like, N-terminal domain"/>
    <property type="match status" value="1"/>
</dbReference>